<dbReference type="GO" id="GO:0000049">
    <property type="term" value="F:tRNA binding"/>
    <property type="evidence" value="ECO:0007669"/>
    <property type="project" value="UniProtKB-KW"/>
</dbReference>
<dbReference type="InterPro" id="IPR023382">
    <property type="entry name" value="MnmA-like_central_sf"/>
</dbReference>
<dbReference type="EMBL" id="LFVZ01000008">
    <property type="protein sequence ID" value="KTW28184.1"/>
    <property type="molecule type" value="Genomic_DNA"/>
</dbReference>
<dbReference type="PANTHER" id="PTHR11933">
    <property type="entry name" value="TRNA 5-METHYLAMINOMETHYL-2-THIOURIDYLATE -METHYLTRANSFERASE"/>
    <property type="match status" value="1"/>
</dbReference>
<dbReference type="Proteomes" id="UP000054454">
    <property type="component" value="Unassembled WGS sequence"/>
</dbReference>
<evidence type="ECO:0000256" key="3">
    <source>
        <dbReference type="ARBA" id="ARBA00011953"/>
    </source>
</evidence>
<dbReference type="GO" id="GO:0032259">
    <property type="term" value="P:methylation"/>
    <property type="evidence" value="ECO:0007669"/>
    <property type="project" value="UniProtKB-KW"/>
</dbReference>
<organism evidence="14 15">
    <name type="scientific">Pneumocystis carinii (strain B80)</name>
    <name type="common">Rat pneumocystis pneumonia agent</name>
    <name type="synonym">Pneumocystis carinii f. sp. carinii</name>
    <dbReference type="NCBI Taxonomy" id="1408658"/>
    <lineage>
        <taxon>Eukaryota</taxon>
        <taxon>Fungi</taxon>
        <taxon>Dikarya</taxon>
        <taxon>Ascomycota</taxon>
        <taxon>Taphrinomycotina</taxon>
        <taxon>Pneumocystomycetes</taxon>
        <taxon>Pneumocystaceae</taxon>
        <taxon>Pneumocystis</taxon>
    </lineage>
</organism>
<reference evidence="15" key="1">
    <citation type="journal article" date="2016" name="Nat. Commun.">
        <title>Genome analysis of three Pneumocystis species reveals adaptation mechanisms to life exclusively in mammalian hosts.</title>
        <authorList>
            <person name="Ma L."/>
            <person name="Chen Z."/>
            <person name="Huang D.W."/>
            <person name="Kutty G."/>
            <person name="Ishihara M."/>
            <person name="Wang H."/>
            <person name="Abouelleil A."/>
            <person name="Bishop L."/>
            <person name="Davey E."/>
            <person name="Deng R."/>
            <person name="Deng X."/>
            <person name="Fan L."/>
            <person name="Fantoni G."/>
            <person name="Fitzgerald M."/>
            <person name="Gogineni E."/>
            <person name="Goldberg J.M."/>
            <person name="Handley G."/>
            <person name="Hu X."/>
            <person name="Huber C."/>
            <person name="Jiao X."/>
            <person name="Jones K."/>
            <person name="Levin J.Z."/>
            <person name="Liu Y."/>
            <person name="Macdonald P."/>
            <person name="Melnikov A."/>
            <person name="Raley C."/>
            <person name="Sassi M."/>
            <person name="Sherman B.T."/>
            <person name="Song X."/>
            <person name="Sykes S."/>
            <person name="Tran B."/>
            <person name="Walsh L."/>
            <person name="Xia Y."/>
            <person name="Yang J."/>
            <person name="Young S."/>
            <person name="Zeng Q."/>
            <person name="Zheng X."/>
            <person name="Stephens R."/>
            <person name="Nusbaum C."/>
            <person name="Birren B.W."/>
            <person name="Azadi P."/>
            <person name="Lempicki R.A."/>
            <person name="Cuomo C.A."/>
            <person name="Kovacs J.A."/>
        </authorList>
    </citation>
    <scope>NUCLEOTIDE SEQUENCE [LARGE SCALE GENOMIC DNA]</scope>
    <source>
        <strain evidence="15">B80</strain>
    </source>
</reference>
<keyword evidence="7" id="KW-0547">Nucleotide-binding</keyword>
<dbReference type="CDD" id="cd01998">
    <property type="entry name" value="MnmA_TRMU-like"/>
    <property type="match status" value="1"/>
</dbReference>
<dbReference type="Pfam" id="PF03054">
    <property type="entry name" value="tRNA_Me_trans"/>
    <property type="match status" value="1"/>
</dbReference>
<keyword evidence="10" id="KW-1015">Disulfide bond</keyword>
<keyword evidence="15" id="KW-1185">Reference proteome</keyword>
<dbReference type="OrthoDB" id="3685at2759"/>
<evidence type="ECO:0000256" key="9">
    <source>
        <dbReference type="ARBA" id="ARBA00022884"/>
    </source>
</evidence>
<dbReference type="InterPro" id="IPR046884">
    <property type="entry name" value="MnmA-like_central"/>
</dbReference>
<dbReference type="NCBIfam" id="TIGR00420">
    <property type="entry name" value="trmU"/>
    <property type="match status" value="1"/>
</dbReference>
<dbReference type="VEuPathDB" id="FungiDB:T552_02043"/>
<comment type="caution">
    <text evidence="14">The sequence shown here is derived from an EMBL/GenBank/DDBJ whole genome shotgun (WGS) entry which is preliminary data.</text>
</comment>
<dbReference type="InterPro" id="IPR004506">
    <property type="entry name" value="MnmA-like"/>
</dbReference>
<evidence type="ECO:0000256" key="2">
    <source>
        <dbReference type="ARBA" id="ARBA00006191"/>
    </source>
</evidence>
<dbReference type="InterPro" id="IPR014729">
    <property type="entry name" value="Rossmann-like_a/b/a_fold"/>
</dbReference>
<dbReference type="InterPro" id="IPR046885">
    <property type="entry name" value="MnmA-like_C"/>
</dbReference>
<comment type="similarity">
    <text evidence="2">Belongs to the MnmA/TRMU family.</text>
</comment>
<evidence type="ECO:0000256" key="8">
    <source>
        <dbReference type="ARBA" id="ARBA00022840"/>
    </source>
</evidence>
<feature type="domain" description="tRNA-specific 2-thiouridylase MnmA-like C-terminal" evidence="12">
    <location>
        <begin position="342"/>
        <end position="415"/>
    </location>
</feature>
<dbReference type="Gene3D" id="2.40.30.10">
    <property type="entry name" value="Translation factors"/>
    <property type="match status" value="1"/>
</dbReference>
<evidence type="ECO:0000256" key="4">
    <source>
        <dbReference type="ARBA" id="ARBA00022555"/>
    </source>
</evidence>
<dbReference type="PANTHER" id="PTHR11933:SF5">
    <property type="entry name" value="MITOCHONDRIAL TRNA-SPECIFIC 2-THIOURIDYLASE 1"/>
    <property type="match status" value="1"/>
</dbReference>
<name>A0A0W4ZII9_PNEC8</name>
<accession>A0A0W4ZII9</accession>
<keyword evidence="9" id="KW-0694">RNA-binding</keyword>
<evidence type="ECO:0000313" key="15">
    <source>
        <dbReference type="Proteomes" id="UP000054454"/>
    </source>
</evidence>
<dbReference type="NCBIfam" id="NF001138">
    <property type="entry name" value="PRK00143.1"/>
    <property type="match status" value="1"/>
</dbReference>
<proteinExistence type="inferred from homology"/>
<keyword evidence="6" id="KW-0819">tRNA processing</keyword>
<dbReference type="Gene3D" id="3.40.50.620">
    <property type="entry name" value="HUPs"/>
    <property type="match status" value="1"/>
</dbReference>
<comment type="function">
    <text evidence="1">Catalyzes the 2-thiolation of uridine at the wobble position (U34) of mitochondrial tRNA(Lys), tRNA(Glu) and tRNA(Gln). Required for the formation of 5-taurinomethyl-2-thiouridine (tm5s2U) of mitochondrial tRNA(Lys), tRNA(Glu), and tRNA(Gln) at the wobble position. ATP is required to activate the C2 atom of the wobble base.</text>
</comment>
<evidence type="ECO:0000256" key="11">
    <source>
        <dbReference type="ARBA" id="ARBA00049564"/>
    </source>
</evidence>
<dbReference type="GO" id="GO:0005739">
    <property type="term" value="C:mitochondrion"/>
    <property type="evidence" value="ECO:0007669"/>
    <property type="project" value="EnsemblFungi"/>
</dbReference>
<dbReference type="GO" id="GO:1990799">
    <property type="term" value="P:mitochondrial tRNA wobble position uridine thiolation"/>
    <property type="evidence" value="ECO:0007669"/>
    <property type="project" value="EnsemblFungi"/>
</dbReference>
<dbReference type="Pfam" id="PF20259">
    <property type="entry name" value="tRNA_Me_trans_M"/>
    <property type="match status" value="1"/>
</dbReference>
<evidence type="ECO:0000259" key="12">
    <source>
        <dbReference type="Pfam" id="PF20258"/>
    </source>
</evidence>
<dbReference type="Gene3D" id="2.30.30.280">
    <property type="entry name" value="Adenine nucleotide alpha hydrolases-like domains"/>
    <property type="match status" value="1"/>
</dbReference>
<dbReference type="RefSeq" id="XP_018225893.1">
    <property type="nucleotide sequence ID" value="XM_018370603.1"/>
</dbReference>
<dbReference type="EC" id="2.8.1.14" evidence="3"/>
<evidence type="ECO:0000256" key="7">
    <source>
        <dbReference type="ARBA" id="ARBA00022741"/>
    </source>
</evidence>
<keyword evidence="4" id="KW-0820">tRNA-binding</keyword>
<evidence type="ECO:0000313" key="14">
    <source>
        <dbReference type="EMBL" id="KTW28184.1"/>
    </source>
</evidence>
<dbReference type="GO" id="GO:0008168">
    <property type="term" value="F:methyltransferase activity"/>
    <property type="evidence" value="ECO:0007669"/>
    <property type="project" value="UniProtKB-KW"/>
</dbReference>
<dbReference type="AlphaFoldDB" id="A0A0W4ZII9"/>
<evidence type="ECO:0000256" key="6">
    <source>
        <dbReference type="ARBA" id="ARBA00022694"/>
    </source>
</evidence>
<keyword evidence="8" id="KW-0067">ATP-binding</keyword>
<dbReference type="GO" id="GO:0005524">
    <property type="term" value="F:ATP binding"/>
    <property type="evidence" value="ECO:0007669"/>
    <property type="project" value="UniProtKB-KW"/>
</dbReference>
<dbReference type="GeneID" id="28936806"/>
<protein>
    <recommendedName>
        <fullName evidence="3">tRNA-5-taurinomethyluridine 2-sulfurtransferase</fullName>
        <ecNumber evidence="3">2.8.1.14</ecNumber>
    </recommendedName>
</protein>
<evidence type="ECO:0000256" key="5">
    <source>
        <dbReference type="ARBA" id="ARBA00022679"/>
    </source>
</evidence>
<dbReference type="GO" id="GO:0103016">
    <property type="term" value="F:tRNA-uridine 2-sulfurtransferase activity"/>
    <property type="evidence" value="ECO:0007669"/>
    <property type="project" value="EnsemblFungi"/>
</dbReference>
<dbReference type="SUPFAM" id="SSF52402">
    <property type="entry name" value="Adenine nucleotide alpha hydrolases-like"/>
    <property type="match status" value="1"/>
</dbReference>
<sequence>MNVMIQNQGRRVALSRIKSLLFQHSKRNIFNNHNIDNNYMDHILQPQDKIFVSMSGGVDSSVAAALLKSKGLDVVGIFIQIWIEDNSFCSFEKDFLDVQRVSKVLSMPEPYYVDFSRDYWNFVFQPALDSYRNGYTPNPDVNCNRYIKFGSLFEKIEQIIREKYSNCNKWWVATGHYATVKTHIPTSSSHLLRSKDMDKDQCLYLSRVSQSSLRRTLFPLSNFTKSEVRAIARKFSLPTADKKESQGLCFVSPNTGRHFSNFLANYLNPQKLTYIDISTGDILFVSSDKGIWNTTIGESSRIYIPQAKNEVNGKWFVADKNPSKGIIYLCRGWDNPALMKNIMYCKSWHWIDPSLEEYGEVVGQLRHRQIPQKCYISRYKNDMIKIEFEKMQRGIAPGQNVAVWKDNVCLGGGVIHQVE</sequence>
<comment type="catalytic activity">
    <reaction evidence="11">
        <text>5-taurinomethyluridine(34) in tRNA + S-sulfanyl-L-cysteinyl-[protein] + AH2 + ATP = 5-taurinomethyl-2-thiouridine(34) in tRNA + L-cysteinyl-[protein] + A + AMP + diphosphate + H(+)</text>
        <dbReference type="Rhea" id="RHEA:47040"/>
        <dbReference type="Rhea" id="RHEA-COMP:10131"/>
        <dbReference type="Rhea" id="RHEA-COMP:11726"/>
        <dbReference type="Rhea" id="RHEA-COMP:11732"/>
        <dbReference type="Rhea" id="RHEA-COMP:11733"/>
        <dbReference type="ChEBI" id="CHEBI:13193"/>
        <dbReference type="ChEBI" id="CHEBI:15378"/>
        <dbReference type="ChEBI" id="CHEBI:17499"/>
        <dbReference type="ChEBI" id="CHEBI:29950"/>
        <dbReference type="ChEBI" id="CHEBI:30616"/>
        <dbReference type="ChEBI" id="CHEBI:33019"/>
        <dbReference type="ChEBI" id="CHEBI:61963"/>
        <dbReference type="ChEBI" id="CHEBI:87171"/>
        <dbReference type="ChEBI" id="CHEBI:87172"/>
        <dbReference type="ChEBI" id="CHEBI:456215"/>
        <dbReference type="EC" id="2.8.1.14"/>
    </reaction>
</comment>
<evidence type="ECO:0000256" key="1">
    <source>
        <dbReference type="ARBA" id="ARBA00003986"/>
    </source>
</evidence>
<feature type="domain" description="tRNA-specific 2-thiouridylase MnmA-like central" evidence="13">
    <location>
        <begin position="261"/>
        <end position="331"/>
    </location>
</feature>
<dbReference type="Pfam" id="PF20258">
    <property type="entry name" value="tRNA_Me_trans_C"/>
    <property type="match status" value="1"/>
</dbReference>
<keyword evidence="5" id="KW-0808">Transferase</keyword>
<gene>
    <name evidence="14" type="ORF">T552_02043</name>
</gene>
<evidence type="ECO:0000259" key="13">
    <source>
        <dbReference type="Pfam" id="PF20259"/>
    </source>
</evidence>
<evidence type="ECO:0000256" key="10">
    <source>
        <dbReference type="ARBA" id="ARBA00023157"/>
    </source>
</evidence>